<reference evidence="1" key="1">
    <citation type="submission" date="2023-01" db="EMBL/GenBank/DDBJ databases">
        <title>Colletotrichum chrysophilum M932 genome sequence.</title>
        <authorList>
            <person name="Baroncelli R."/>
        </authorList>
    </citation>
    <scope>NUCLEOTIDE SEQUENCE</scope>
    <source>
        <strain evidence="1">M932</strain>
    </source>
</reference>
<keyword evidence="2" id="KW-1185">Reference proteome</keyword>
<evidence type="ECO:0000313" key="1">
    <source>
        <dbReference type="EMBL" id="KAK1846498.1"/>
    </source>
</evidence>
<gene>
    <name evidence="1" type="ORF">CCHR01_10886</name>
</gene>
<dbReference type="EMBL" id="JAQOWY010000234">
    <property type="protein sequence ID" value="KAK1846498.1"/>
    <property type="molecule type" value="Genomic_DNA"/>
</dbReference>
<dbReference type="Proteomes" id="UP001243330">
    <property type="component" value="Unassembled WGS sequence"/>
</dbReference>
<sequence>MCSKSLTLAVTAALASSGTRDHSVHPRIVTSEPGMSNLSRCRIWLCFKLPRPLNCAVVVKAVELVVAQDKHHALEAVRLTADEGEVLLVVGQAAYVSSNQEVR</sequence>
<proteinExistence type="predicted"/>
<organism evidence="1 2">
    <name type="scientific">Colletotrichum chrysophilum</name>
    <dbReference type="NCBI Taxonomy" id="1836956"/>
    <lineage>
        <taxon>Eukaryota</taxon>
        <taxon>Fungi</taxon>
        <taxon>Dikarya</taxon>
        <taxon>Ascomycota</taxon>
        <taxon>Pezizomycotina</taxon>
        <taxon>Sordariomycetes</taxon>
        <taxon>Hypocreomycetidae</taxon>
        <taxon>Glomerellales</taxon>
        <taxon>Glomerellaceae</taxon>
        <taxon>Colletotrichum</taxon>
        <taxon>Colletotrichum gloeosporioides species complex</taxon>
    </lineage>
</organism>
<evidence type="ECO:0000313" key="2">
    <source>
        <dbReference type="Proteomes" id="UP001243330"/>
    </source>
</evidence>
<comment type="caution">
    <text evidence="1">The sequence shown here is derived from an EMBL/GenBank/DDBJ whole genome shotgun (WGS) entry which is preliminary data.</text>
</comment>
<dbReference type="AlphaFoldDB" id="A0AAD9EFK0"/>
<protein>
    <submittedName>
        <fullName evidence="1">Uncharacterized protein</fullName>
    </submittedName>
</protein>
<accession>A0AAD9EFK0</accession>
<name>A0AAD9EFK0_9PEZI</name>